<evidence type="ECO:0000313" key="3">
    <source>
        <dbReference type="EMBL" id="VAW31774.1"/>
    </source>
</evidence>
<dbReference type="InterPro" id="IPR017853">
    <property type="entry name" value="GH"/>
</dbReference>
<name>A0A3B0VJE4_9ZZZZ</name>
<dbReference type="InterPro" id="IPR051923">
    <property type="entry name" value="Glycosyl_Hydrolase_39"/>
</dbReference>
<sequence>MNNSNQSARHTPPNQSARHTPPNLYWKKFHGVCLALALSFILPILFLQSLRQATAASTTLFGYGANVAEWDIVKLDSMGFNWIKVFNGPGSRLPLNVLMRVEANASHLADLNGFGDSIAQLAQQQKGFVEAYEIGNEPNLDATYGWGYGSTNVPPNAADYATLLCEAYGRIKVVDPNVLVVSAGLAPTGRVTGTWNGHAGHNGLYQDERIFAQELLDAMQTINGAPCFDVFGYHPYGYSADFDAEPDVASADPAQDCANGFCFRGVEKIYDILQANGLGDKQIFATEFGWITEPPAECLTTAGWPDRIWQIVTEQKQADNLVGAYAYATTNYPWMGGMFIFNLNFNTAPWITNPCEQMRFYSVVDRPAEAALAAMPKVAGAGVGELSLLLGVITAVYTPTQQPISQTVTVTLKNSGTQPLAYTLTLQTMPPLTLTLSASLTGTLDAAQETAVPLQYAIDSQPTGSYTGTMQVETGSNGVTTVTDLPITVYLWDTIFQTYLPFALRP</sequence>
<dbReference type="AlphaFoldDB" id="A0A3B0VJE4"/>
<keyword evidence="2" id="KW-0472">Membrane</keyword>
<dbReference type="PANTHER" id="PTHR12631">
    <property type="entry name" value="ALPHA-L-IDURONIDASE"/>
    <property type="match status" value="1"/>
</dbReference>
<dbReference type="SUPFAM" id="SSF51445">
    <property type="entry name" value="(Trans)glycosidases"/>
    <property type="match status" value="1"/>
</dbReference>
<proteinExistence type="predicted"/>
<dbReference type="Gene3D" id="3.20.20.80">
    <property type="entry name" value="Glycosidases"/>
    <property type="match status" value="1"/>
</dbReference>
<reference evidence="3" key="1">
    <citation type="submission" date="2018-06" db="EMBL/GenBank/DDBJ databases">
        <authorList>
            <person name="Zhirakovskaya E."/>
        </authorList>
    </citation>
    <scope>NUCLEOTIDE SEQUENCE</scope>
</reference>
<accession>A0A3B0VJE4</accession>
<evidence type="ECO:0008006" key="4">
    <source>
        <dbReference type="Google" id="ProtNLM"/>
    </source>
</evidence>
<dbReference type="PANTHER" id="PTHR12631:SF10">
    <property type="entry name" value="BETA-XYLOSIDASE-LIKE PROTEIN-RELATED"/>
    <property type="match status" value="1"/>
</dbReference>
<feature type="transmembrane region" description="Helical" evidence="2">
    <location>
        <begin position="29"/>
        <end position="47"/>
    </location>
</feature>
<evidence type="ECO:0000256" key="2">
    <source>
        <dbReference type="SAM" id="Phobius"/>
    </source>
</evidence>
<dbReference type="GO" id="GO:0004553">
    <property type="term" value="F:hydrolase activity, hydrolyzing O-glycosyl compounds"/>
    <property type="evidence" value="ECO:0007669"/>
    <property type="project" value="TreeGrafter"/>
</dbReference>
<evidence type="ECO:0000256" key="1">
    <source>
        <dbReference type="SAM" id="MobiDB-lite"/>
    </source>
</evidence>
<gene>
    <name evidence="3" type="ORF">MNBD_CHLOROFLEXI01-3000</name>
</gene>
<keyword evidence="2" id="KW-0812">Transmembrane</keyword>
<organism evidence="3">
    <name type="scientific">hydrothermal vent metagenome</name>
    <dbReference type="NCBI Taxonomy" id="652676"/>
    <lineage>
        <taxon>unclassified sequences</taxon>
        <taxon>metagenomes</taxon>
        <taxon>ecological metagenomes</taxon>
    </lineage>
</organism>
<dbReference type="EMBL" id="UOEU01000287">
    <property type="protein sequence ID" value="VAW31774.1"/>
    <property type="molecule type" value="Genomic_DNA"/>
</dbReference>
<feature type="region of interest" description="Disordered" evidence="1">
    <location>
        <begin position="1"/>
        <end position="20"/>
    </location>
</feature>
<keyword evidence="2" id="KW-1133">Transmembrane helix</keyword>
<protein>
    <recommendedName>
        <fullName evidence="4">Glycoside hydrolase family 5 domain-containing protein</fullName>
    </recommendedName>
</protein>
<feature type="compositionally biased region" description="Polar residues" evidence="1">
    <location>
        <begin position="1"/>
        <end position="18"/>
    </location>
</feature>